<keyword evidence="2" id="KW-0520">NAD</keyword>
<evidence type="ECO:0000259" key="3">
    <source>
        <dbReference type="Pfam" id="PF02826"/>
    </source>
</evidence>
<dbReference type="PANTHER" id="PTHR43333:SF1">
    <property type="entry name" value="D-ISOMER SPECIFIC 2-HYDROXYACID DEHYDROGENASE NAD-BINDING DOMAIN-CONTAINING PROTEIN"/>
    <property type="match status" value="1"/>
</dbReference>
<protein>
    <submittedName>
        <fullName evidence="4">Phosphoglycerate dehydrogenase</fullName>
    </submittedName>
</protein>
<feature type="domain" description="D-isomer specific 2-hydroxyacid dehydrogenase NAD-binding" evidence="3">
    <location>
        <begin position="104"/>
        <end position="277"/>
    </location>
</feature>
<sequence length="312" mass="34494">MNTLLILDSNAARYKALVEQQCLGDLDIITACDRSAAAALAPTADIILGRPDLVAAILLRATRLRWVQSTFAGNDALLAPGLRTDYLLTGIKNVHGPLLSEYVMAYILARERQLFTIFQQQLDHQWHPVTYRGLNGLIIGVVGLGSIGRHIAKTAQSFGMHVLGMKRNRDEVDHVERVFLPAERAEFLPLLDYLVLVLPATPATRNFIGTTELSMMKHDSVLINVGRGSAVHPDDLCAALHSGTIGGAILDVFEQEPLPKDSPLWDAPRTIITPHIAAFSFPNRIAAIFCDNYRRYQNGLPLEHRIDFARGY</sequence>
<dbReference type="RefSeq" id="WP_073374804.1">
    <property type="nucleotide sequence ID" value="NZ_FQXS01000007.1"/>
</dbReference>
<evidence type="ECO:0000313" key="5">
    <source>
        <dbReference type="Proteomes" id="UP000184139"/>
    </source>
</evidence>
<evidence type="ECO:0000256" key="1">
    <source>
        <dbReference type="ARBA" id="ARBA00023002"/>
    </source>
</evidence>
<keyword evidence="5" id="KW-1185">Reference proteome</keyword>
<dbReference type="GO" id="GO:0051287">
    <property type="term" value="F:NAD binding"/>
    <property type="evidence" value="ECO:0007669"/>
    <property type="project" value="InterPro"/>
</dbReference>
<reference evidence="4 5" key="1">
    <citation type="submission" date="2016-11" db="EMBL/GenBank/DDBJ databases">
        <authorList>
            <person name="Jaros S."/>
            <person name="Januszkiewicz K."/>
            <person name="Wedrychowicz H."/>
        </authorList>
    </citation>
    <scope>NUCLEOTIDE SEQUENCE [LARGE SCALE GENOMIC DNA]</scope>
    <source>
        <strain evidence="4 5">DSM 9705</strain>
    </source>
</reference>
<dbReference type="GO" id="GO:0016491">
    <property type="term" value="F:oxidoreductase activity"/>
    <property type="evidence" value="ECO:0007669"/>
    <property type="project" value="UniProtKB-KW"/>
</dbReference>
<dbReference type="SUPFAM" id="SSF52283">
    <property type="entry name" value="Formate/glycerate dehydrogenase catalytic domain-like"/>
    <property type="match status" value="1"/>
</dbReference>
<evidence type="ECO:0000256" key="2">
    <source>
        <dbReference type="ARBA" id="ARBA00023027"/>
    </source>
</evidence>
<dbReference type="InterPro" id="IPR006140">
    <property type="entry name" value="D-isomer_DH_NAD-bd"/>
</dbReference>
<keyword evidence="1" id="KW-0560">Oxidoreductase</keyword>
<proteinExistence type="predicted"/>
<dbReference type="AlphaFoldDB" id="A0A1M5V4U1"/>
<dbReference type="InterPro" id="IPR036291">
    <property type="entry name" value="NAD(P)-bd_dom_sf"/>
</dbReference>
<dbReference type="Gene3D" id="3.40.50.720">
    <property type="entry name" value="NAD(P)-binding Rossmann-like Domain"/>
    <property type="match status" value="2"/>
</dbReference>
<accession>A0A1M5V4U1</accession>
<dbReference type="STRING" id="1121409.SAMN02745124_01486"/>
<dbReference type="OrthoDB" id="9793626at2"/>
<evidence type="ECO:0000313" key="4">
    <source>
        <dbReference type="EMBL" id="SHH70235.1"/>
    </source>
</evidence>
<dbReference type="FunFam" id="3.40.50.720:FF:000363">
    <property type="entry name" value="D-isomer specific 2-hydroxyacid dehydrogenase"/>
    <property type="match status" value="1"/>
</dbReference>
<dbReference type="PANTHER" id="PTHR43333">
    <property type="entry name" value="2-HACID_DH_C DOMAIN-CONTAINING PROTEIN"/>
    <property type="match status" value="1"/>
</dbReference>
<dbReference type="CDD" id="cd05300">
    <property type="entry name" value="2-Hacid_dh_1"/>
    <property type="match status" value="1"/>
</dbReference>
<dbReference type="Pfam" id="PF02826">
    <property type="entry name" value="2-Hacid_dh_C"/>
    <property type="match status" value="1"/>
</dbReference>
<organism evidence="4 5">
    <name type="scientific">Desulfofustis glycolicus DSM 9705</name>
    <dbReference type="NCBI Taxonomy" id="1121409"/>
    <lineage>
        <taxon>Bacteria</taxon>
        <taxon>Pseudomonadati</taxon>
        <taxon>Thermodesulfobacteriota</taxon>
        <taxon>Desulfobulbia</taxon>
        <taxon>Desulfobulbales</taxon>
        <taxon>Desulfocapsaceae</taxon>
        <taxon>Desulfofustis</taxon>
    </lineage>
</organism>
<dbReference type="EMBL" id="FQXS01000007">
    <property type="protein sequence ID" value="SHH70235.1"/>
    <property type="molecule type" value="Genomic_DNA"/>
</dbReference>
<gene>
    <name evidence="4" type="ORF">SAMN02745124_01486</name>
</gene>
<dbReference type="SUPFAM" id="SSF51735">
    <property type="entry name" value="NAD(P)-binding Rossmann-fold domains"/>
    <property type="match status" value="1"/>
</dbReference>
<dbReference type="Proteomes" id="UP000184139">
    <property type="component" value="Unassembled WGS sequence"/>
</dbReference>
<name>A0A1M5V4U1_9BACT</name>